<feature type="domain" description="Molybdopterin oxidoreductase" evidence="5">
    <location>
        <begin position="84"/>
        <end position="504"/>
    </location>
</feature>
<dbReference type="Pfam" id="PF00384">
    <property type="entry name" value="Molybdopterin"/>
    <property type="match status" value="1"/>
</dbReference>
<dbReference type="SUPFAM" id="SSF50692">
    <property type="entry name" value="ADC-like"/>
    <property type="match status" value="1"/>
</dbReference>
<name>D6A611_STRV1</name>
<accession>D6A611</accession>
<dbReference type="InterPro" id="IPR009010">
    <property type="entry name" value="Asp_de-COase-like_dom_sf"/>
</dbReference>
<evidence type="ECO:0000259" key="5">
    <source>
        <dbReference type="Pfam" id="PF00384"/>
    </source>
</evidence>
<dbReference type="GO" id="GO:0022904">
    <property type="term" value="P:respiratory electron transport chain"/>
    <property type="evidence" value="ECO:0007669"/>
    <property type="project" value="TreeGrafter"/>
</dbReference>
<evidence type="ECO:0000256" key="3">
    <source>
        <dbReference type="ARBA" id="ARBA00023014"/>
    </source>
</evidence>
<dbReference type="GO" id="GO:0051536">
    <property type="term" value="F:iron-sulfur cluster binding"/>
    <property type="evidence" value="ECO:0007669"/>
    <property type="project" value="UniProtKB-KW"/>
</dbReference>
<dbReference type="InterPro" id="IPR006657">
    <property type="entry name" value="MoPterin_dinucl-bd_dom"/>
</dbReference>
<dbReference type="eggNOG" id="COG3383">
    <property type="taxonomic scope" value="Bacteria"/>
</dbReference>
<dbReference type="Gene3D" id="3.40.50.740">
    <property type="match status" value="1"/>
</dbReference>
<dbReference type="PANTHER" id="PTHR43105">
    <property type="entry name" value="RESPIRATORY NITRATE REDUCTASE"/>
    <property type="match status" value="1"/>
</dbReference>
<dbReference type="PANTHER" id="PTHR43105:SF10">
    <property type="entry name" value="NADH-QUINONE OXIDOREDUCTASE SUBUNIT G"/>
    <property type="match status" value="1"/>
</dbReference>
<dbReference type="GO" id="GO:0003954">
    <property type="term" value="F:NADH dehydrogenase activity"/>
    <property type="evidence" value="ECO:0007669"/>
    <property type="project" value="TreeGrafter"/>
</dbReference>
<dbReference type="InterPro" id="IPR006656">
    <property type="entry name" value="Mopterin_OxRdtase"/>
</dbReference>
<evidence type="ECO:0000256" key="4">
    <source>
        <dbReference type="SAM" id="MobiDB-lite"/>
    </source>
</evidence>
<dbReference type="Gene3D" id="3.40.228.10">
    <property type="entry name" value="Dimethylsulfoxide Reductase, domain 2"/>
    <property type="match status" value="1"/>
</dbReference>
<evidence type="ECO:0000313" key="7">
    <source>
        <dbReference type="EMBL" id="EFE65962.2"/>
    </source>
</evidence>
<dbReference type="Pfam" id="PF01568">
    <property type="entry name" value="Molydop_binding"/>
    <property type="match status" value="1"/>
</dbReference>
<keyword evidence="3" id="KW-0411">Iron-sulfur</keyword>
<dbReference type="GO" id="GO:0046872">
    <property type="term" value="F:metal ion binding"/>
    <property type="evidence" value="ECO:0007669"/>
    <property type="project" value="UniProtKB-KW"/>
</dbReference>
<proteinExistence type="predicted"/>
<dbReference type="Gene3D" id="2.40.40.20">
    <property type="match status" value="1"/>
</dbReference>
<evidence type="ECO:0000256" key="1">
    <source>
        <dbReference type="ARBA" id="ARBA00022723"/>
    </source>
</evidence>
<protein>
    <submittedName>
        <fullName evidence="7">Formate dehydrogenase</fullName>
    </submittedName>
</protein>
<dbReference type="GO" id="GO:0016020">
    <property type="term" value="C:membrane"/>
    <property type="evidence" value="ECO:0007669"/>
    <property type="project" value="TreeGrafter"/>
</dbReference>
<feature type="domain" description="Molybdopterin dinucleotide-binding" evidence="6">
    <location>
        <begin position="595"/>
        <end position="697"/>
    </location>
</feature>
<sequence length="712" mass="79045">MRGRRLRRAPSGRRRARRRPPHLHAPGPGARQAAGARRPARRGRRTGGDHRCGGAHPAHRARHLGPARPEERRMRKRQPKTYTRLTHPLVRDSRDEPFRRATWEEALDRTARGLGAARGAFGMFSCARATNEMNYVAQKFARVVMGTNNVDSCNRTCHAPSVAGLSAAFGSGGGTSSYEEVEHTDVIVMWGSNARFAHPIFFQHVLRGIRNGARMYAVDPRRTSTAEWAESWLGLNVGTDIPMAHAIGREIIHAGLVDEAFVRRATTGFEEYRALVEPWTPSLAEKVTGVPAAAVRELAHAYARAERAQLCWTLGITEHHNGTDNVRALINLSLLTGHVGRYGSGLQPLRGQNNVQGGGDMGAIPNRLPGFQDILDADVRLKFESAWGTTVQPRYGLNLTEMFEAMEDGSLRAVYCIGENPAQSEADTGQAVRRLRSLDFLVVQDIFLTKTAELADVVLPATAGWAETEGTTTNSERRVQRVRRAVTPPGEAREDIDIICDLAARLGHDWKYADAEAVWNELRSVSPDHYGMTYERLEEHQGIQWPCPSTDAIEPPYLHGRLWERDPVRRGRPAPFGLVRHDPPVDLTDEEYPIRLTTGRRLDSYNTGVQSGGFPSPLRRGEHVELCPEDAERYGVVVGEEVRVSSRRGSVLAPVWIDTSLRPGLAFMTFHFPDEVDTNRLTIEANCPIAGTAEFKASAIRIEKLPAPTHVR</sequence>
<feature type="region of interest" description="Disordered" evidence="4">
    <location>
        <begin position="1"/>
        <end position="80"/>
    </location>
</feature>
<evidence type="ECO:0000259" key="6">
    <source>
        <dbReference type="Pfam" id="PF01568"/>
    </source>
</evidence>
<dbReference type="GO" id="GO:0043546">
    <property type="term" value="F:molybdopterin cofactor binding"/>
    <property type="evidence" value="ECO:0007669"/>
    <property type="project" value="InterPro"/>
</dbReference>
<keyword evidence="2" id="KW-0408">Iron</keyword>
<feature type="compositionally biased region" description="Low complexity" evidence="4">
    <location>
        <begin position="24"/>
        <end position="37"/>
    </location>
</feature>
<gene>
    <name evidence="7" type="ORF">SSFG_01215</name>
</gene>
<keyword evidence="1" id="KW-0479">Metal-binding</keyword>
<dbReference type="CDD" id="cd00508">
    <property type="entry name" value="MopB_CT_Fdh-Nap-like"/>
    <property type="match status" value="1"/>
</dbReference>
<dbReference type="SUPFAM" id="SSF53706">
    <property type="entry name" value="Formate dehydrogenase/DMSO reductase, domains 1-3"/>
    <property type="match status" value="1"/>
</dbReference>
<evidence type="ECO:0000313" key="8">
    <source>
        <dbReference type="Proteomes" id="UP000003824"/>
    </source>
</evidence>
<reference evidence="8" key="1">
    <citation type="submission" date="2008-12" db="EMBL/GenBank/DDBJ databases">
        <title>Annotation of Streptomyces ghanaensis ATCC 14672.</title>
        <authorList>
            <consortium name="The Broad Institute Genome Sequencing Platform"/>
            <consortium name="Broad Institute Microbial Sequencing Center"/>
            <person name="Fischbach M."/>
            <person name="Ward D."/>
            <person name="Young S."/>
            <person name="Kodira C.D."/>
            <person name="Zeng Q."/>
            <person name="Koehrsen M."/>
            <person name="Godfrey P."/>
            <person name="Alvarado L."/>
            <person name="Berlin A.M."/>
            <person name="Borenstein D."/>
            <person name="Chen Z."/>
            <person name="Engels R."/>
            <person name="Freedman E."/>
            <person name="Gellesch M."/>
            <person name="Goldberg J."/>
            <person name="Griggs A."/>
            <person name="Gujja S."/>
            <person name="Heiman D.I."/>
            <person name="Hepburn T.A."/>
            <person name="Howarth C."/>
            <person name="Jen D."/>
            <person name="Larson L."/>
            <person name="Lewis B."/>
            <person name="Mehta T."/>
            <person name="Park D."/>
            <person name="Pearson M."/>
            <person name="Roberts A."/>
            <person name="Saif S."/>
            <person name="Shea T.D."/>
            <person name="Shenoy N."/>
            <person name="Sisk P."/>
            <person name="Stolte C."/>
            <person name="Sykes S.N."/>
            <person name="Walk T."/>
            <person name="White J."/>
            <person name="Yandava C."/>
            <person name="Straight P."/>
            <person name="Clardy J."/>
            <person name="Hung D."/>
            <person name="Kolter R."/>
            <person name="Mekalanos J."/>
            <person name="Walker S."/>
            <person name="Walsh C.T."/>
            <person name="Wieland B.L.C."/>
            <person name="Ilzarbe M."/>
            <person name="Galagan J."/>
            <person name="Nusbaum C."/>
            <person name="Birren B."/>
        </authorList>
    </citation>
    <scope>NUCLEOTIDE SEQUENCE [LARGE SCALE GENOMIC DNA]</scope>
    <source>
        <strain evidence="8">ATCC 14672 / DSM 40746 / JCM 4963 / KCTC 9882 / NRRL B-12104 / FH 1290</strain>
    </source>
</reference>
<dbReference type="AlphaFoldDB" id="D6A611"/>
<dbReference type="Proteomes" id="UP000003824">
    <property type="component" value="Unassembled WGS sequence"/>
</dbReference>
<feature type="compositionally biased region" description="Basic residues" evidence="4">
    <location>
        <begin position="1"/>
        <end position="22"/>
    </location>
</feature>
<evidence type="ECO:0000256" key="2">
    <source>
        <dbReference type="ARBA" id="ARBA00023004"/>
    </source>
</evidence>
<dbReference type="EMBL" id="DS999641">
    <property type="protein sequence ID" value="EFE65962.2"/>
    <property type="molecule type" value="Genomic_DNA"/>
</dbReference>
<organism evidence="7 8">
    <name type="scientific">Streptomyces viridosporus (strain ATCC 14672 / DSM 40746 / JCM 4963 / KCTC 9882 / NRRL B-12104 / FH 1290)</name>
    <name type="common">Streptomyces ghanaensis</name>
    <dbReference type="NCBI Taxonomy" id="566461"/>
    <lineage>
        <taxon>Bacteria</taxon>
        <taxon>Bacillati</taxon>
        <taxon>Actinomycetota</taxon>
        <taxon>Actinomycetes</taxon>
        <taxon>Kitasatosporales</taxon>
        <taxon>Streptomycetaceae</taxon>
        <taxon>Streptomyces</taxon>
    </lineage>
</organism>
<dbReference type="InterPro" id="IPR050123">
    <property type="entry name" value="Prok_molybdopt-oxidoreductase"/>
</dbReference>